<feature type="signal peptide" evidence="2">
    <location>
        <begin position="1"/>
        <end position="26"/>
    </location>
</feature>
<accession>A0ABW4ZSK0</accession>
<reference evidence="4" key="1">
    <citation type="journal article" date="2019" name="Int. J. Syst. Evol. Microbiol.">
        <title>The Global Catalogue of Microorganisms (GCM) 10K type strain sequencing project: providing services to taxonomists for standard genome sequencing and annotation.</title>
        <authorList>
            <consortium name="The Broad Institute Genomics Platform"/>
            <consortium name="The Broad Institute Genome Sequencing Center for Infectious Disease"/>
            <person name="Wu L."/>
            <person name="Ma J."/>
        </authorList>
    </citation>
    <scope>NUCLEOTIDE SEQUENCE [LARGE SCALE GENOMIC DNA]</scope>
    <source>
        <strain evidence="4">CGMCC 1.13574</strain>
    </source>
</reference>
<name>A0ABW4ZSK0_9BACL</name>
<evidence type="ECO:0000256" key="2">
    <source>
        <dbReference type="SAM" id="SignalP"/>
    </source>
</evidence>
<feature type="chain" id="PRO_5046794051" evidence="2">
    <location>
        <begin position="27"/>
        <end position="227"/>
    </location>
</feature>
<feature type="region of interest" description="Disordered" evidence="1">
    <location>
        <begin position="89"/>
        <end position="110"/>
    </location>
</feature>
<protein>
    <submittedName>
        <fullName evidence="3">Uncharacterized protein</fullName>
    </submittedName>
</protein>
<keyword evidence="2" id="KW-0732">Signal</keyword>
<feature type="compositionally biased region" description="Polar residues" evidence="1">
    <location>
        <begin position="89"/>
        <end position="103"/>
    </location>
</feature>
<dbReference type="Proteomes" id="UP001597343">
    <property type="component" value="Unassembled WGS sequence"/>
</dbReference>
<sequence>MKRKLFGTLAIALAVCNLTSSFVSEASFVQGTQKHQVKSHSNQEEKATSWNYKDLEIEVFQNGGVSDQDRKKFETDIALMLSNDKNAQTQNSTITSNNASNGDPSYVPIGEGGATTISGPAYKTHDNTVTNFIVEASVRTVSFYLLAQVKSPAWLQGTVQTWLVYLHGWLNTHQYAYVGYKTSKAWNSYYGYYEIYETIVFYENSNYTSPSKVYYYGTGQNAASYGY</sequence>
<keyword evidence="4" id="KW-1185">Reference proteome</keyword>
<dbReference type="EMBL" id="JBHUIO010000002">
    <property type="protein sequence ID" value="MFD2168640.1"/>
    <property type="molecule type" value="Genomic_DNA"/>
</dbReference>
<organism evidence="3 4">
    <name type="scientific">Tumebacillus lipolyticus</name>
    <dbReference type="NCBI Taxonomy" id="1280370"/>
    <lineage>
        <taxon>Bacteria</taxon>
        <taxon>Bacillati</taxon>
        <taxon>Bacillota</taxon>
        <taxon>Bacilli</taxon>
        <taxon>Bacillales</taxon>
        <taxon>Alicyclobacillaceae</taxon>
        <taxon>Tumebacillus</taxon>
    </lineage>
</organism>
<proteinExistence type="predicted"/>
<comment type="caution">
    <text evidence="3">The sequence shown here is derived from an EMBL/GenBank/DDBJ whole genome shotgun (WGS) entry which is preliminary data.</text>
</comment>
<gene>
    <name evidence="3" type="ORF">ACFSOY_01225</name>
</gene>
<dbReference type="RefSeq" id="WP_386043532.1">
    <property type="nucleotide sequence ID" value="NZ_JBHUIO010000002.1"/>
</dbReference>
<evidence type="ECO:0000313" key="4">
    <source>
        <dbReference type="Proteomes" id="UP001597343"/>
    </source>
</evidence>
<evidence type="ECO:0000313" key="3">
    <source>
        <dbReference type="EMBL" id="MFD2168640.1"/>
    </source>
</evidence>
<evidence type="ECO:0000256" key="1">
    <source>
        <dbReference type="SAM" id="MobiDB-lite"/>
    </source>
</evidence>